<evidence type="ECO:0000313" key="4">
    <source>
        <dbReference type="Proteomes" id="UP000738376"/>
    </source>
</evidence>
<sequence length="191" mass="20430">MNYIFDKGKSNHFNSPVTALLDGVKKGLLFASGFALVMMLQATFFSSGAIASPLAGLFGNKVEEITQGVKTDMAIDKAAGITKEIGRDLRDGRTDKVIDKLADTSKDFAKEAGKRTKELAKNVKEGTKENIGKAKEVAKDAKDKIGDGVDKAKEMASDRTNEVKDGAKDLPDKAGSKVDEAIDSVKDFLGQ</sequence>
<protein>
    <submittedName>
        <fullName evidence="3">YtxH domain-containing protein</fullName>
    </submittedName>
</protein>
<organism evidence="3 4">
    <name type="scientific">Pseudanabaena yagii GIHE-NHR1</name>
    <dbReference type="NCBI Taxonomy" id="2722753"/>
    <lineage>
        <taxon>Bacteria</taxon>
        <taxon>Bacillati</taxon>
        <taxon>Cyanobacteriota</taxon>
        <taxon>Cyanophyceae</taxon>
        <taxon>Pseudanabaenales</taxon>
        <taxon>Pseudanabaenaceae</taxon>
        <taxon>Pseudanabaena</taxon>
        <taxon>Pseudanabaena yagii</taxon>
    </lineage>
</organism>
<evidence type="ECO:0000313" key="3">
    <source>
        <dbReference type="EMBL" id="NMF60217.1"/>
    </source>
</evidence>
<dbReference type="SUPFAM" id="SSF58113">
    <property type="entry name" value="Apolipoprotein A-I"/>
    <property type="match status" value="1"/>
</dbReference>
<name>A0ABX1LVM0_9CYAN</name>
<comment type="caution">
    <text evidence="3">The sequence shown here is derived from an EMBL/GenBank/DDBJ whole genome shotgun (WGS) entry which is preliminary data.</text>
</comment>
<feature type="region of interest" description="Disordered" evidence="1">
    <location>
        <begin position="146"/>
        <end position="175"/>
    </location>
</feature>
<gene>
    <name evidence="3" type="ORF">HC246_19830</name>
</gene>
<keyword evidence="2" id="KW-1133">Transmembrane helix</keyword>
<reference evidence="3 4" key="1">
    <citation type="submission" date="2020-03" db="EMBL/GenBank/DDBJ databases">
        <title>Draft Genome Sequence of 2-Methylisoborneol Producing Pseudanabaena yagii Strain GIHE-NHR1 Isolated from North Han River in South Korea.</title>
        <authorList>
            <person name="Jeong J."/>
        </authorList>
    </citation>
    <scope>NUCLEOTIDE SEQUENCE [LARGE SCALE GENOMIC DNA]</scope>
    <source>
        <strain evidence="3 4">GIHE-NHR1</strain>
    </source>
</reference>
<evidence type="ECO:0000256" key="1">
    <source>
        <dbReference type="SAM" id="MobiDB-lite"/>
    </source>
</evidence>
<evidence type="ECO:0000256" key="2">
    <source>
        <dbReference type="SAM" id="Phobius"/>
    </source>
</evidence>
<keyword evidence="2" id="KW-0812">Transmembrane</keyword>
<dbReference type="EMBL" id="JAAVJL010000002">
    <property type="protein sequence ID" value="NMF60217.1"/>
    <property type="molecule type" value="Genomic_DNA"/>
</dbReference>
<keyword evidence="2" id="KW-0472">Membrane</keyword>
<dbReference type="Proteomes" id="UP000738376">
    <property type="component" value="Unassembled WGS sequence"/>
</dbReference>
<dbReference type="Gene3D" id="1.10.287.700">
    <property type="entry name" value="Helix hairpin bin"/>
    <property type="match status" value="1"/>
</dbReference>
<proteinExistence type="predicted"/>
<feature type="transmembrane region" description="Helical" evidence="2">
    <location>
        <begin position="28"/>
        <end position="51"/>
    </location>
</feature>
<keyword evidence="4" id="KW-1185">Reference proteome</keyword>
<accession>A0ABX1LVM0</accession>
<dbReference type="RefSeq" id="WP_169365153.1">
    <property type="nucleotide sequence ID" value="NZ_JAAVJL010000002.1"/>
</dbReference>